<comment type="caution">
    <text evidence="1">The sequence shown here is derived from an EMBL/GenBank/DDBJ whole genome shotgun (WGS) entry which is preliminary data.</text>
</comment>
<dbReference type="EMBL" id="JAHRIO010003042">
    <property type="protein sequence ID" value="MEQ2159691.1"/>
    <property type="molecule type" value="Genomic_DNA"/>
</dbReference>
<evidence type="ECO:0000313" key="1">
    <source>
        <dbReference type="EMBL" id="MEQ2159691.1"/>
    </source>
</evidence>
<name>A0ABV0MKR3_9TELE</name>
<reference evidence="1 2" key="1">
    <citation type="submission" date="2021-06" db="EMBL/GenBank/DDBJ databases">
        <authorList>
            <person name="Palmer J.M."/>
        </authorList>
    </citation>
    <scope>NUCLEOTIDE SEQUENCE [LARGE SCALE GENOMIC DNA]</scope>
    <source>
        <strain evidence="1 2">GA_2019</strain>
        <tissue evidence="1">Muscle</tissue>
    </source>
</reference>
<sequence length="115" mass="13572">MQEVDKGAEQWRRGEMRGFSTQHSYCRFALAIFAACFPPLSTPLLSSYFPKIEKHRPLVPKKNIKDDQQHSLCPNKLAKIWMLKLYLVQIYPQFRPHNTVDLHTNIFAINPFQIW</sequence>
<organism evidence="1 2">
    <name type="scientific">Goodea atripinnis</name>
    <dbReference type="NCBI Taxonomy" id="208336"/>
    <lineage>
        <taxon>Eukaryota</taxon>
        <taxon>Metazoa</taxon>
        <taxon>Chordata</taxon>
        <taxon>Craniata</taxon>
        <taxon>Vertebrata</taxon>
        <taxon>Euteleostomi</taxon>
        <taxon>Actinopterygii</taxon>
        <taxon>Neopterygii</taxon>
        <taxon>Teleostei</taxon>
        <taxon>Neoteleostei</taxon>
        <taxon>Acanthomorphata</taxon>
        <taxon>Ovalentaria</taxon>
        <taxon>Atherinomorphae</taxon>
        <taxon>Cyprinodontiformes</taxon>
        <taxon>Goodeidae</taxon>
        <taxon>Goodea</taxon>
    </lineage>
</organism>
<gene>
    <name evidence="1" type="ORF">GOODEAATRI_025635</name>
</gene>
<protein>
    <submittedName>
        <fullName evidence="1">Uncharacterized protein</fullName>
    </submittedName>
</protein>
<evidence type="ECO:0000313" key="2">
    <source>
        <dbReference type="Proteomes" id="UP001476798"/>
    </source>
</evidence>
<keyword evidence="2" id="KW-1185">Reference proteome</keyword>
<dbReference type="Proteomes" id="UP001476798">
    <property type="component" value="Unassembled WGS sequence"/>
</dbReference>
<accession>A0ABV0MKR3</accession>
<proteinExistence type="predicted"/>